<organism evidence="3 4">
    <name type="scientific">Babesia gibsoni</name>
    <dbReference type="NCBI Taxonomy" id="33632"/>
    <lineage>
        <taxon>Eukaryota</taxon>
        <taxon>Sar</taxon>
        <taxon>Alveolata</taxon>
        <taxon>Apicomplexa</taxon>
        <taxon>Aconoidasida</taxon>
        <taxon>Piroplasmida</taxon>
        <taxon>Babesiidae</taxon>
        <taxon>Babesia</taxon>
    </lineage>
</organism>
<reference evidence="3" key="1">
    <citation type="submission" date="2023-08" db="EMBL/GenBank/DDBJ databases">
        <title>Draft sequence of the Babesia gibsoni genome.</title>
        <authorList>
            <person name="Yamagishi J.Y."/>
            <person name="Xuan X.X."/>
        </authorList>
    </citation>
    <scope>NUCLEOTIDE SEQUENCE</scope>
    <source>
        <strain evidence="3">Azabu</strain>
    </source>
</reference>
<dbReference type="PROSITE" id="PS00039">
    <property type="entry name" value="DEAD_ATP_HELICASE"/>
    <property type="match status" value="1"/>
</dbReference>
<protein>
    <submittedName>
        <fullName evidence="3">Uncharacterized protein</fullName>
    </submittedName>
</protein>
<keyword evidence="2" id="KW-0472">Membrane</keyword>
<feature type="region of interest" description="Disordered" evidence="1">
    <location>
        <begin position="1"/>
        <end position="21"/>
    </location>
</feature>
<gene>
    <name evidence="3" type="ORF">BgAZ_502280</name>
</gene>
<evidence type="ECO:0000313" key="4">
    <source>
        <dbReference type="Proteomes" id="UP001230268"/>
    </source>
</evidence>
<dbReference type="AlphaFoldDB" id="A0AAD8LNB2"/>
<feature type="transmembrane region" description="Helical" evidence="2">
    <location>
        <begin position="56"/>
        <end position="85"/>
    </location>
</feature>
<feature type="compositionally biased region" description="Gly residues" evidence="1">
    <location>
        <begin position="1"/>
        <end position="15"/>
    </location>
</feature>
<sequence length="159" mass="17849">MASSGSTGGSNGGGSKESEDSTMKQIASTVADKLQENADRVIEIVDKQWPKIDQYIWLYIFYTFLICTSALIGIFFVFLLFRWIYLKLPPIKQWIPRLNTKIKELKVIIDEADEFSEGAEYVGIAADGPSLRGSFDEQIEELLKSVKIDPDTLASSEMK</sequence>
<evidence type="ECO:0000256" key="2">
    <source>
        <dbReference type="SAM" id="Phobius"/>
    </source>
</evidence>
<keyword evidence="4" id="KW-1185">Reference proteome</keyword>
<evidence type="ECO:0000313" key="3">
    <source>
        <dbReference type="EMBL" id="KAK1441896.1"/>
    </source>
</evidence>
<dbReference type="InterPro" id="IPR000629">
    <property type="entry name" value="RNA-helicase_DEAD-box_CS"/>
</dbReference>
<proteinExistence type="predicted"/>
<name>A0AAD8LNB2_BABGI</name>
<evidence type="ECO:0000256" key="1">
    <source>
        <dbReference type="SAM" id="MobiDB-lite"/>
    </source>
</evidence>
<comment type="caution">
    <text evidence="3">The sequence shown here is derived from an EMBL/GenBank/DDBJ whole genome shotgun (WGS) entry which is preliminary data.</text>
</comment>
<dbReference type="Proteomes" id="UP001230268">
    <property type="component" value="Unassembled WGS sequence"/>
</dbReference>
<accession>A0AAD8LNB2</accession>
<dbReference type="EMBL" id="JAVEPI010000005">
    <property type="protein sequence ID" value="KAK1441896.1"/>
    <property type="molecule type" value="Genomic_DNA"/>
</dbReference>
<keyword evidence="2" id="KW-0812">Transmembrane</keyword>
<keyword evidence="2" id="KW-1133">Transmembrane helix</keyword>